<name>A0A8J7T620_ATRSP</name>
<reference evidence="10" key="1">
    <citation type="journal article" date="2021" name="Cell">
        <title>Tracing the genetic footprints of vertebrate landing in non-teleost ray-finned fishes.</title>
        <authorList>
            <person name="Bi X."/>
            <person name="Wang K."/>
            <person name="Yang L."/>
            <person name="Pan H."/>
            <person name="Jiang H."/>
            <person name="Wei Q."/>
            <person name="Fang M."/>
            <person name="Yu H."/>
            <person name="Zhu C."/>
            <person name="Cai Y."/>
            <person name="He Y."/>
            <person name="Gan X."/>
            <person name="Zeng H."/>
            <person name="Yu D."/>
            <person name="Zhu Y."/>
            <person name="Jiang H."/>
            <person name="Qiu Q."/>
            <person name="Yang H."/>
            <person name="Zhang Y.E."/>
            <person name="Wang W."/>
            <person name="Zhu M."/>
            <person name="He S."/>
            <person name="Zhang G."/>
        </authorList>
    </citation>
    <scope>NUCLEOTIDE SEQUENCE</scope>
    <source>
        <strain evidence="10">Allg_001</strain>
    </source>
</reference>
<protein>
    <recommendedName>
        <fullName evidence="7">WW domain-containing adapter protein with coiled-coil</fullName>
    </recommendedName>
</protein>
<dbReference type="CDD" id="cd00201">
    <property type="entry name" value="WW"/>
    <property type="match status" value="1"/>
</dbReference>
<evidence type="ECO:0000259" key="9">
    <source>
        <dbReference type="PROSITE" id="PS50020"/>
    </source>
</evidence>
<feature type="compositionally biased region" description="Low complexity" evidence="8">
    <location>
        <begin position="425"/>
        <end position="436"/>
    </location>
</feature>
<keyword evidence="4" id="KW-0175">Coiled coil</keyword>
<feature type="compositionally biased region" description="Basic and acidic residues" evidence="8">
    <location>
        <begin position="89"/>
        <end position="102"/>
    </location>
</feature>
<evidence type="ECO:0000256" key="1">
    <source>
        <dbReference type="ARBA" id="ARBA00004123"/>
    </source>
</evidence>
<feature type="region of interest" description="Disordered" evidence="8">
    <location>
        <begin position="81"/>
        <end position="246"/>
    </location>
</feature>
<dbReference type="Gene3D" id="2.20.70.10">
    <property type="match status" value="1"/>
</dbReference>
<comment type="subcellular location">
    <subcellularLocation>
        <location evidence="1">Nucleus</location>
    </subcellularLocation>
</comment>
<dbReference type="InterPro" id="IPR001202">
    <property type="entry name" value="WW_dom"/>
</dbReference>
<feature type="non-terminal residue" evidence="10">
    <location>
        <position position="1"/>
    </location>
</feature>
<dbReference type="InterPro" id="IPR036020">
    <property type="entry name" value="WW_dom_sf"/>
</dbReference>
<keyword evidence="11" id="KW-1185">Reference proteome</keyword>
<feature type="region of interest" description="Disordered" evidence="8">
    <location>
        <begin position="266"/>
        <end position="332"/>
    </location>
</feature>
<dbReference type="AlphaFoldDB" id="A0A8J7T620"/>
<evidence type="ECO:0000256" key="3">
    <source>
        <dbReference type="ARBA" id="ARBA00023015"/>
    </source>
</evidence>
<dbReference type="Pfam" id="PF00397">
    <property type="entry name" value="WW"/>
    <property type="match status" value="1"/>
</dbReference>
<dbReference type="PANTHER" id="PTHR15911">
    <property type="entry name" value="WW DOMAIN-CONTAINING ADAPTER PROTEIN WITH COILED-COIL"/>
    <property type="match status" value="1"/>
</dbReference>
<dbReference type="SMART" id="SM00456">
    <property type="entry name" value="WW"/>
    <property type="match status" value="1"/>
</dbReference>
<feature type="compositionally biased region" description="Basic and acidic residues" evidence="8">
    <location>
        <begin position="266"/>
        <end position="282"/>
    </location>
</feature>
<feature type="compositionally biased region" description="Low complexity" evidence="8">
    <location>
        <begin position="211"/>
        <end position="233"/>
    </location>
</feature>
<evidence type="ECO:0000313" key="10">
    <source>
        <dbReference type="EMBL" id="MBN3311719.1"/>
    </source>
</evidence>
<keyword evidence="3" id="KW-0805">Transcription regulation</keyword>
<keyword evidence="6" id="KW-0539">Nucleus</keyword>
<feature type="compositionally biased region" description="Low complexity" evidence="8">
    <location>
        <begin position="630"/>
        <end position="642"/>
    </location>
</feature>
<dbReference type="GO" id="GO:0003682">
    <property type="term" value="F:chromatin binding"/>
    <property type="evidence" value="ECO:0007669"/>
    <property type="project" value="TreeGrafter"/>
</dbReference>
<dbReference type="SUPFAM" id="SSF51045">
    <property type="entry name" value="WW domain"/>
    <property type="match status" value="1"/>
</dbReference>
<feature type="compositionally biased region" description="Basic residues" evidence="8">
    <location>
        <begin position="184"/>
        <end position="194"/>
    </location>
</feature>
<sequence length="723" mass="79453">MVGCYGKDIEKRIMTQHSSGLPETATAEERIENHLHQLGRPLHERAMTEHRLGERRGVRDECDGMSREPFHLLQKLEQTTLKYPSKSHPGGDHRHEKMRDSADPTPPCKMLRRSDSPENKHGDNMGHNKAKAVHAHRVRERDGAVIDDDNVIHFRQPTDPTPPCKMLRRSDSPENKHGDNMGHNKAKAVHAHRVRERDGGTSYSPQENSHNHSALHSSNSHSSNPSSNPSKPSEAPYEPADDWSEHISSSGKKYYYNCRTEVSQWEKPKEWLEREQRQKEASKMAVVNSFPKDRDYRREAMQATATMEEKHSSEASNAHPQSILPLTSRHSDRDYRVTRVETHSSAAPVQNTSKTVVHPAAAAPSAIPSNAFTQQPGRQTNKSFAANGAAVLLKLPPFSLPTPVLKTENRESASAEKPAPHSCTSQSSSSSSSSSSGLNPSGTQASSASTVPVSPVPQSPAPPLLQDPNLLRQLLPALQATLQLNNANVDMSKINEVLTAAVTQASLQSMLHKILTAGPSAFNITTLLSQAAQLSTQAQQSNQSPMSLTSDASSPRSYVSPRISTPQTNVSTPVVKPGPVPQPIYHFYMFPLLPSQNVDILHNLIPSFMLILIFSPSSQRSPSPGPNHISSSNASSSTASVPPSAPARPTCTFTPTLAAHFNENLIKHVQGWPADHAEKQASRLREEAHNMGSIYMSEICTELKNLRSLVRVCEIQATLREQR</sequence>
<feature type="region of interest" description="Disordered" evidence="8">
    <location>
        <begin position="399"/>
        <end position="467"/>
    </location>
</feature>
<feature type="compositionally biased region" description="Basic and acidic residues" evidence="8">
    <location>
        <begin position="112"/>
        <end position="126"/>
    </location>
</feature>
<keyword evidence="2" id="KW-0156">Chromatin regulator</keyword>
<dbReference type="GO" id="GO:1904263">
    <property type="term" value="P:positive regulation of TORC1 signaling"/>
    <property type="evidence" value="ECO:0007669"/>
    <property type="project" value="TreeGrafter"/>
</dbReference>
<feature type="region of interest" description="Disordered" evidence="8">
    <location>
        <begin position="621"/>
        <end position="648"/>
    </location>
</feature>
<evidence type="ECO:0000256" key="7">
    <source>
        <dbReference type="ARBA" id="ARBA00073444"/>
    </source>
</evidence>
<evidence type="ECO:0000313" key="11">
    <source>
        <dbReference type="Proteomes" id="UP000736164"/>
    </source>
</evidence>
<feature type="compositionally biased region" description="Low complexity" evidence="8">
    <location>
        <begin position="443"/>
        <end position="453"/>
    </location>
</feature>
<comment type="caution">
    <text evidence="10">The sequence shown here is derived from an EMBL/GenBank/DDBJ whole genome shotgun (WGS) entry which is preliminary data.</text>
</comment>
<feature type="compositionally biased region" description="Basic and acidic residues" evidence="8">
    <location>
        <begin position="291"/>
        <end position="300"/>
    </location>
</feature>
<evidence type="ECO:0000256" key="8">
    <source>
        <dbReference type="SAM" id="MobiDB-lite"/>
    </source>
</evidence>
<dbReference type="GO" id="GO:0005634">
    <property type="term" value="C:nucleus"/>
    <property type="evidence" value="ECO:0007669"/>
    <property type="project" value="UniProtKB-SubCell"/>
</dbReference>
<dbReference type="PANTHER" id="PTHR15911:SF6">
    <property type="entry name" value="WW DOMAIN-CONTAINING ADAPTER PROTEIN WITH COILED-COIL"/>
    <property type="match status" value="1"/>
</dbReference>
<feature type="compositionally biased region" description="Basic and acidic residues" evidence="8">
    <location>
        <begin position="168"/>
        <end position="182"/>
    </location>
</feature>
<feature type="non-terminal residue" evidence="10">
    <location>
        <position position="723"/>
    </location>
</feature>
<accession>A0A8J7T620</accession>
<feature type="domain" description="WW" evidence="9">
    <location>
        <begin position="243"/>
        <end position="270"/>
    </location>
</feature>
<dbReference type="GO" id="GO:0000993">
    <property type="term" value="F:RNA polymerase II complex binding"/>
    <property type="evidence" value="ECO:0007669"/>
    <property type="project" value="TreeGrafter"/>
</dbReference>
<dbReference type="PROSITE" id="PS50020">
    <property type="entry name" value="WW_DOMAIN_2"/>
    <property type="match status" value="1"/>
</dbReference>
<evidence type="ECO:0000256" key="4">
    <source>
        <dbReference type="ARBA" id="ARBA00023054"/>
    </source>
</evidence>
<organism evidence="10 11">
    <name type="scientific">Atractosteus spatula</name>
    <name type="common">Alligator gar</name>
    <name type="synonym">Lepisosteus spatula</name>
    <dbReference type="NCBI Taxonomy" id="7917"/>
    <lineage>
        <taxon>Eukaryota</taxon>
        <taxon>Metazoa</taxon>
        <taxon>Chordata</taxon>
        <taxon>Craniata</taxon>
        <taxon>Vertebrata</taxon>
        <taxon>Euteleostomi</taxon>
        <taxon>Actinopterygii</taxon>
        <taxon>Neopterygii</taxon>
        <taxon>Holostei</taxon>
        <taxon>Semionotiformes</taxon>
        <taxon>Lepisosteidae</taxon>
        <taxon>Atractosteus</taxon>
    </lineage>
</organism>
<proteinExistence type="predicted"/>
<evidence type="ECO:0000256" key="6">
    <source>
        <dbReference type="ARBA" id="ARBA00023242"/>
    </source>
</evidence>
<dbReference type="PROSITE" id="PS01159">
    <property type="entry name" value="WW_DOMAIN_1"/>
    <property type="match status" value="1"/>
</dbReference>
<evidence type="ECO:0000256" key="5">
    <source>
        <dbReference type="ARBA" id="ARBA00023163"/>
    </source>
</evidence>
<dbReference type="InterPro" id="IPR038867">
    <property type="entry name" value="WAC"/>
</dbReference>
<feature type="compositionally biased region" description="Polar residues" evidence="8">
    <location>
        <begin position="542"/>
        <end position="572"/>
    </location>
</feature>
<feature type="compositionally biased region" description="Basic residues" evidence="8">
    <location>
        <begin position="128"/>
        <end position="138"/>
    </location>
</feature>
<dbReference type="GO" id="GO:0006325">
    <property type="term" value="P:chromatin organization"/>
    <property type="evidence" value="ECO:0007669"/>
    <property type="project" value="UniProtKB-KW"/>
</dbReference>
<dbReference type="FunFam" id="2.20.70.10:FF:000020">
    <property type="entry name" value="WW domain-containing adapter protein with coiled-coil isoform X1"/>
    <property type="match status" value="1"/>
</dbReference>
<evidence type="ECO:0000256" key="2">
    <source>
        <dbReference type="ARBA" id="ARBA00022853"/>
    </source>
</evidence>
<keyword evidence="5" id="KW-0804">Transcription</keyword>
<dbReference type="EMBL" id="JAAWVO010001989">
    <property type="protein sequence ID" value="MBN3311719.1"/>
    <property type="molecule type" value="Genomic_DNA"/>
</dbReference>
<gene>
    <name evidence="10" type="primary">Wac</name>
    <name evidence="10" type="ORF">GTO95_0004913</name>
</gene>
<dbReference type="Proteomes" id="UP000736164">
    <property type="component" value="Unassembled WGS sequence"/>
</dbReference>
<feature type="compositionally biased region" description="Pro residues" evidence="8">
    <location>
        <begin position="454"/>
        <end position="465"/>
    </location>
</feature>
<feature type="region of interest" description="Disordered" evidence="8">
    <location>
        <begin position="536"/>
        <end position="575"/>
    </location>
</feature>
<dbReference type="GO" id="GO:0010506">
    <property type="term" value="P:regulation of autophagy"/>
    <property type="evidence" value="ECO:0007669"/>
    <property type="project" value="TreeGrafter"/>
</dbReference>